<dbReference type="Pfam" id="PF02371">
    <property type="entry name" value="Transposase_20"/>
    <property type="match status" value="1"/>
</dbReference>
<evidence type="ECO:0000313" key="3">
    <source>
        <dbReference type="EMBL" id="MDQ8196440.1"/>
    </source>
</evidence>
<dbReference type="NCBIfam" id="NF033542">
    <property type="entry name" value="transpos_IS110"/>
    <property type="match status" value="1"/>
</dbReference>
<sequence>MQNPTSSTNINKNTLPRVIKLGIDVHASTYVVVIKVDSSAPARAKKMKPEKFLRWVHELRGQCEELHSCYEAGPFGYSLHRKLSAMGVNNYVIRPINWDTHGQKVKTDARDAYQMALALDGYLRGNDRSFTVVRVPSEAEEHKRSLTRLRQTFVKERARSAKRGLSMGLYYERPLPSGWWKPLNWAKLIEELDEFIILLLEPLRASCQHFDQLLKDVEAQMAQLEPQAQLPKGMGMVLYEQIEREICDWNRFENRTQISSYTGLCPSEDTSANRRFQGSINKHGNRRLRHMLVESVWLLIRWNPGYVAIAKWQSRLDSAKATKASRKKIVVAIARQFAVDWWRVRTGQVTAESLGLAMKIAN</sequence>
<dbReference type="PANTHER" id="PTHR33055:SF3">
    <property type="entry name" value="PUTATIVE TRANSPOSASE FOR IS117-RELATED"/>
    <property type="match status" value="1"/>
</dbReference>
<comment type="caution">
    <text evidence="3">The sequence shown here is derived from an EMBL/GenBank/DDBJ whole genome shotgun (WGS) entry which is preliminary data.</text>
</comment>
<gene>
    <name evidence="3" type="ORF">QEH59_18570</name>
</gene>
<protein>
    <submittedName>
        <fullName evidence="3">IS110 family transposase</fullName>
    </submittedName>
</protein>
<dbReference type="Pfam" id="PF01548">
    <property type="entry name" value="DEDD_Tnp_IS110"/>
    <property type="match status" value="1"/>
</dbReference>
<organism evidence="3 4">
    <name type="scientific">Thalassobacterium sedimentorum</name>
    <dbReference type="NCBI Taxonomy" id="3041258"/>
    <lineage>
        <taxon>Bacteria</taxon>
        <taxon>Pseudomonadati</taxon>
        <taxon>Verrucomicrobiota</taxon>
        <taxon>Opitutia</taxon>
        <taxon>Puniceicoccales</taxon>
        <taxon>Coraliomargaritaceae</taxon>
        <taxon>Thalassobacterium</taxon>
    </lineage>
</organism>
<evidence type="ECO:0000259" key="1">
    <source>
        <dbReference type="Pfam" id="PF01548"/>
    </source>
</evidence>
<dbReference type="InterPro" id="IPR002525">
    <property type="entry name" value="Transp_IS110-like_N"/>
</dbReference>
<dbReference type="EMBL" id="JARXIC010000094">
    <property type="protein sequence ID" value="MDQ8196440.1"/>
    <property type="molecule type" value="Genomic_DNA"/>
</dbReference>
<evidence type="ECO:0000313" key="4">
    <source>
        <dbReference type="Proteomes" id="UP001243717"/>
    </source>
</evidence>
<dbReference type="InterPro" id="IPR003346">
    <property type="entry name" value="Transposase_20"/>
</dbReference>
<dbReference type="InterPro" id="IPR047650">
    <property type="entry name" value="Transpos_IS110"/>
</dbReference>
<dbReference type="PANTHER" id="PTHR33055">
    <property type="entry name" value="TRANSPOSASE FOR INSERTION SEQUENCE ELEMENT IS1111A"/>
    <property type="match status" value="1"/>
</dbReference>
<proteinExistence type="predicted"/>
<name>A0ABU1ANS2_9BACT</name>
<evidence type="ECO:0000259" key="2">
    <source>
        <dbReference type="Pfam" id="PF02371"/>
    </source>
</evidence>
<keyword evidence="4" id="KW-1185">Reference proteome</keyword>
<dbReference type="Proteomes" id="UP001243717">
    <property type="component" value="Unassembled WGS sequence"/>
</dbReference>
<dbReference type="RefSeq" id="WP_308986872.1">
    <property type="nucleotide sequence ID" value="NZ_JARXIC010000094.1"/>
</dbReference>
<reference evidence="3 4" key="1">
    <citation type="submission" date="2023-04" db="EMBL/GenBank/DDBJ databases">
        <title>A novel bacteria isolated from coastal sediment.</title>
        <authorList>
            <person name="Liu X.-J."/>
            <person name="Du Z.-J."/>
        </authorList>
    </citation>
    <scope>NUCLEOTIDE SEQUENCE [LARGE SCALE GENOMIC DNA]</scope>
    <source>
        <strain evidence="3 4">SDUM461004</strain>
    </source>
</reference>
<accession>A0ABU1ANS2</accession>
<feature type="domain" description="Transposase IS116/IS110/IS902 C-terminal" evidence="2">
    <location>
        <begin position="232"/>
        <end position="304"/>
    </location>
</feature>
<feature type="domain" description="Transposase IS110-like N-terminal" evidence="1">
    <location>
        <begin position="21"/>
        <end position="163"/>
    </location>
</feature>